<protein>
    <recommendedName>
        <fullName evidence="3">Histone-lysine N-methyltransferase, H3 lysine-79 specific</fullName>
        <ecNumber evidence="2">2.1.1.360</ecNumber>
    </recommendedName>
    <alternativeName>
        <fullName evidence="9">Histone H3-K79 methyltransferase</fullName>
    </alternativeName>
</protein>
<evidence type="ECO:0000256" key="8">
    <source>
        <dbReference type="ARBA" id="ARBA00023242"/>
    </source>
</evidence>
<dbReference type="Gene3D" id="3.40.50.150">
    <property type="entry name" value="Vaccinia Virus protein VP39"/>
    <property type="match status" value="1"/>
</dbReference>
<gene>
    <name evidence="13" type="ORF">Pfra01_000151200</name>
</gene>
<feature type="region of interest" description="Disordered" evidence="11">
    <location>
        <begin position="116"/>
        <end position="140"/>
    </location>
</feature>
<organism evidence="13 14">
    <name type="scientific">Phytophthora fragariaefolia</name>
    <dbReference type="NCBI Taxonomy" id="1490495"/>
    <lineage>
        <taxon>Eukaryota</taxon>
        <taxon>Sar</taxon>
        <taxon>Stramenopiles</taxon>
        <taxon>Oomycota</taxon>
        <taxon>Peronosporomycetes</taxon>
        <taxon>Peronosporales</taxon>
        <taxon>Peronosporaceae</taxon>
        <taxon>Phytophthora</taxon>
    </lineage>
</organism>
<evidence type="ECO:0000256" key="7">
    <source>
        <dbReference type="ARBA" id="ARBA00022853"/>
    </source>
</evidence>
<feature type="domain" description="Myb-like" evidence="12">
    <location>
        <begin position="11"/>
        <end position="67"/>
    </location>
</feature>
<dbReference type="EC" id="2.1.1.360" evidence="2"/>
<evidence type="ECO:0000256" key="3">
    <source>
        <dbReference type="ARBA" id="ARBA00020987"/>
    </source>
</evidence>
<dbReference type="PANTHER" id="PTHR21451:SF0">
    <property type="entry name" value="HISTONE-LYSINE N-METHYLTRANSFERASE, H3 LYSINE-79 SPECIFIC"/>
    <property type="match status" value="1"/>
</dbReference>
<reference evidence="13" key="1">
    <citation type="submission" date="2023-04" db="EMBL/GenBank/DDBJ databases">
        <title>Phytophthora fragariaefolia NBRC 109709.</title>
        <authorList>
            <person name="Ichikawa N."/>
            <person name="Sato H."/>
            <person name="Tonouchi N."/>
        </authorList>
    </citation>
    <scope>NUCLEOTIDE SEQUENCE</scope>
    <source>
        <strain evidence="13">NBRC 109709</strain>
    </source>
</reference>
<keyword evidence="14" id="KW-1185">Reference proteome</keyword>
<dbReference type="InterPro" id="IPR030445">
    <property type="entry name" value="H3-K79_meTrfase"/>
</dbReference>
<keyword evidence="5" id="KW-0808">Transferase</keyword>
<dbReference type="EMBL" id="BSXT01000119">
    <property type="protein sequence ID" value="GMF18176.1"/>
    <property type="molecule type" value="Genomic_DNA"/>
</dbReference>
<evidence type="ECO:0000313" key="14">
    <source>
        <dbReference type="Proteomes" id="UP001165121"/>
    </source>
</evidence>
<dbReference type="OrthoDB" id="127779at2759"/>
<dbReference type="AlphaFoldDB" id="A0A9W6TQP8"/>
<dbReference type="Proteomes" id="UP001165121">
    <property type="component" value="Unassembled WGS sequence"/>
</dbReference>
<evidence type="ECO:0000256" key="2">
    <source>
        <dbReference type="ARBA" id="ARBA00012190"/>
    </source>
</evidence>
<evidence type="ECO:0000256" key="5">
    <source>
        <dbReference type="ARBA" id="ARBA00022679"/>
    </source>
</evidence>
<evidence type="ECO:0000313" key="13">
    <source>
        <dbReference type="EMBL" id="GMF18176.1"/>
    </source>
</evidence>
<dbReference type="Pfam" id="PF08123">
    <property type="entry name" value="DOT1"/>
    <property type="match status" value="1"/>
</dbReference>
<dbReference type="GO" id="GO:0005634">
    <property type="term" value="C:nucleus"/>
    <property type="evidence" value="ECO:0007669"/>
    <property type="project" value="UniProtKB-SubCell"/>
</dbReference>
<comment type="subcellular location">
    <subcellularLocation>
        <location evidence="1">Nucleus</location>
    </subcellularLocation>
</comment>
<dbReference type="InterPro" id="IPR001005">
    <property type="entry name" value="SANT/Myb"/>
</dbReference>
<dbReference type="InterPro" id="IPR025789">
    <property type="entry name" value="DOT1_dom"/>
</dbReference>
<evidence type="ECO:0000259" key="12">
    <source>
        <dbReference type="PROSITE" id="PS50090"/>
    </source>
</evidence>
<keyword evidence="7" id="KW-0156">Chromatin regulator</keyword>
<dbReference type="GO" id="GO:0000077">
    <property type="term" value="P:DNA damage checkpoint signaling"/>
    <property type="evidence" value="ECO:0007669"/>
    <property type="project" value="TreeGrafter"/>
</dbReference>
<dbReference type="SUPFAM" id="SSF53335">
    <property type="entry name" value="S-adenosyl-L-methionine-dependent methyltransferases"/>
    <property type="match status" value="1"/>
</dbReference>
<sequence>MHQFAAFAIPKATQMRTSFTDSEDKLLVQIAYQFEREGLRVTWDYLARRMETTRSPQQLRLRLSSLKRAYGKVIRDFPKCFFGGCSARLLGAPVLPPPPPRQSSISVVMRARQRGGVNARGDVASPGKDGTVSRTSGEHCSVSGGNVNRVACDSVAEDVGHDGVRALGDLNGKGVACDDDPCQRVSTLSPRVAADVLASVFGGISARDVRQQAGRTYGNAGEVLPTGVSAVLGAIGPLGHEDIFLDIGAGVGNVLAQVALMTDVRTCIGLEVRGDLVALGQNCIRQHLSNHPQLAKVETRLADARDVLLSRQPPFCDATVIFANIFLFEEHAKLVVLQELGAMSATRSITTTENITTTEYLTTAKNNCAPIVGRVTSEGGCTTTKCCIPAESSCATTTKCCVTSEGGCTTTKYCATTESSTSIKFRASSDSSTPTKCSVTTAVMVHNITAPSKRNQSVNRTLTTQTKCSKP</sequence>
<keyword evidence="8" id="KW-0539">Nucleus</keyword>
<comment type="catalytic activity">
    <reaction evidence="10">
        <text>L-lysyl(79)-[histone H3] + 3 S-adenosyl-L-methionine = N(6),N(6),N(6)-trimethyl-L-lysyl(79)-[histone H3] + 3 S-adenosyl-L-homocysteine + 3 H(+)</text>
        <dbReference type="Rhea" id="RHEA:60328"/>
        <dbReference type="Rhea" id="RHEA-COMP:15549"/>
        <dbReference type="Rhea" id="RHEA-COMP:15552"/>
        <dbReference type="ChEBI" id="CHEBI:15378"/>
        <dbReference type="ChEBI" id="CHEBI:29969"/>
        <dbReference type="ChEBI" id="CHEBI:57856"/>
        <dbReference type="ChEBI" id="CHEBI:59789"/>
        <dbReference type="ChEBI" id="CHEBI:61961"/>
        <dbReference type="EC" id="2.1.1.360"/>
    </reaction>
</comment>
<evidence type="ECO:0000256" key="11">
    <source>
        <dbReference type="SAM" id="MobiDB-lite"/>
    </source>
</evidence>
<dbReference type="GO" id="GO:0140956">
    <property type="term" value="F:histone H3K79 trimethyltransferase activity"/>
    <property type="evidence" value="ECO:0007669"/>
    <property type="project" value="UniProtKB-EC"/>
</dbReference>
<dbReference type="GO" id="GO:0032259">
    <property type="term" value="P:methylation"/>
    <property type="evidence" value="ECO:0007669"/>
    <property type="project" value="UniProtKB-KW"/>
</dbReference>
<name>A0A9W6TQP8_9STRA</name>
<comment type="caution">
    <text evidence="13">The sequence shown here is derived from an EMBL/GenBank/DDBJ whole genome shotgun (WGS) entry which is preliminary data.</text>
</comment>
<dbReference type="PROSITE" id="PS50090">
    <property type="entry name" value="MYB_LIKE"/>
    <property type="match status" value="1"/>
</dbReference>
<keyword evidence="4" id="KW-0489">Methyltransferase</keyword>
<dbReference type="GO" id="GO:0006281">
    <property type="term" value="P:DNA repair"/>
    <property type="evidence" value="ECO:0007669"/>
    <property type="project" value="TreeGrafter"/>
</dbReference>
<proteinExistence type="predicted"/>
<dbReference type="PANTHER" id="PTHR21451">
    <property type="entry name" value="HISTONE H3 METHYLTRANSFERASE"/>
    <property type="match status" value="1"/>
</dbReference>
<evidence type="ECO:0000256" key="10">
    <source>
        <dbReference type="ARBA" id="ARBA00047770"/>
    </source>
</evidence>
<evidence type="ECO:0000256" key="6">
    <source>
        <dbReference type="ARBA" id="ARBA00022691"/>
    </source>
</evidence>
<dbReference type="InterPro" id="IPR029063">
    <property type="entry name" value="SAM-dependent_MTases_sf"/>
</dbReference>
<accession>A0A9W6TQP8</accession>
<evidence type="ECO:0000256" key="9">
    <source>
        <dbReference type="ARBA" id="ARBA00029821"/>
    </source>
</evidence>
<evidence type="ECO:0000256" key="1">
    <source>
        <dbReference type="ARBA" id="ARBA00004123"/>
    </source>
</evidence>
<evidence type="ECO:0000256" key="4">
    <source>
        <dbReference type="ARBA" id="ARBA00022603"/>
    </source>
</evidence>
<keyword evidence="6" id="KW-0949">S-adenosyl-L-methionine</keyword>